<organism evidence="1">
    <name type="scientific">Populus trichocarpa</name>
    <name type="common">Western balsam poplar</name>
    <name type="synonym">Populus balsamifera subsp. trichocarpa</name>
    <dbReference type="NCBI Taxonomy" id="3694"/>
    <lineage>
        <taxon>Eukaryota</taxon>
        <taxon>Viridiplantae</taxon>
        <taxon>Streptophyta</taxon>
        <taxon>Embryophyta</taxon>
        <taxon>Tracheophyta</taxon>
        <taxon>Spermatophyta</taxon>
        <taxon>Magnoliopsida</taxon>
        <taxon>eudicotyledons</taxon>
        <taxon>Gunneridae</taxon>
        <taxon>Pentapetalae</taxon>
        <taxon>rosids</taxon>
        <taxon>fabids</taxon>
        <taxon>Malpighiales</taxon>
        <taxon>Salicaceae</taxon>
        <taxon>Saliceae</taxon>
        <taxon>Populus</taxon>
    </lineage>
</organism>
<name>A9P899_POPTR</name>
<protein>
    <submittedName>
        <fullName evidence="1">Uncharacterized protein</fullName>
    </submittedName>
</protein>
<dbReference type="AlphaFoldDB" id="A9P899"/>
<evidence type="ECO:0000313" key="1">
    <source>
        <dbReference type="EMBL" id="ABK92602.1"/>
    </source>
</evidence>
<proteinExistence type="evidence at transcript level"/>
<reference evidence="1" key="1">
    <citation type="journal article" date="2008" name="BMC Genomics">
        <title>Analysis of 4,664 high-quality sequence-finished poplar full-length cDNA clones and their utility for the discovery of genes responding to insect feeding.</title>
        <authorList>
            <person name="Ralph S.G."/>
            <person name="Chun H.J."/>
            <person name="Cooper D."/>
            <person name="Kirkpatrick R."/>
            <person name="Kolosova N."/>
            <person name="Gunter L."/>
            <person name="Tuskan G.A."/>
            <person name="Douglas C.J."/>
            <person name="Holt R.A."/>
            <person name="Jones S.J."/>
            <person name="Marra M.A."/>
            <person name="Bohlmann J."/>
        </authorList>
    </citation>
    <scope>NUCLEOTIDE SEQUENCE</scope>
    <source>
        <tissue evidence="1">Outer xylem</tissue>
    </source>
</reference>
<accession>A9P899</accession>
<dbReference type="EMBL" id="EF144359">
    <property type="protein sequence ID" value="ABK92602.1"/>
    <property type="molecule type" value="mRNA"/>
</dbReference>
<sequence length="106" mass="12333">MLWRQRRQSNQFWEITTNMTELQSIRQRGERPRNAFMYIQTTTTTTNRRTKASFGTEINWIEDVIMNVSGSGGFCLLLGIIASLSCWLGDRFSCFCRTLNLVVLPF</sequence>